<dbReference type="OrthoDB" id="9043248at2"/>
<dbReference type="AlphaFoldDB" id="A0A0B2BS82"/>
<comment type="similarity">
    <text evidence="1">Belongs to the glycosyl hydrolase 13 family.</text>
</comment>
<evidence type="ECO:0000259" key="3">
    <source>
        <dbReference type="SMART" id="SM00642"/>
    </source>
</evidence>
<dbReference type="GO" id="GO:0004556">
    <property type="term" value="F:alpha-amylase activity"/>
    <property type="evidence" value="ECO:0007669"/>
    <property type="project" value="TreeGrafter"/>
</dbReference>
<evidence type="ECO:0000313" key="4">
    <source>
        <dbReference type="EMBL" id="PJJ56942.1"/>
    </source>
</evidence>
<dbReference type="PANTHER" id="PTHR10357">
    <property type="entry name" value="ALPHA-AMYLASE FAMILY MEMBER"/>
    <property type="match status" value="1"/>
</dbReference>
<gene>
    <name evidence="4" type="ORF">CLV56_1160</name>
</gene>
<proteinExistence type="inferred from homology"/>
<keyword evidence="5" id="KW-1185">Reference proteome</keyword>
<dbReference type="SUPFAM" id="SSF51445">
    <property type="entry name" value="(Trans)glycosidases"/>
    <property type="match status" value="1"/>
</dbReference>
<protein>
    <submittedName>
        <fullName evidence="4">Alpha-glucosidase</fullName>
    </submittedName>
</protein>
<evidence type="ECO:0000313" key="5">
    <source>
        <dbReference type="Proteomes" id="UP000230842"/>
    </source>
</evidence>
<organism evidence="4 5">
    <name type="scientific">Mumia flava</name>
    <dbReference type="NCBI Taxonomy" id="1348852"/>
    <lineage>
        <taxon>Bacteria</taxon>
        <taxon>Bacillati</taxon>
        <taxon>Actinomycetota</taxon>
        <taxon>Actinomycetes</taxon>
        <taxon>Propionibacteriales</taxon>
        <taxon>Nocardioidaceae</taxon>
        <taxon>Mumia</taxon>
    </lineage>
</organism>
<comment type="caution">
    <text evidence="4">The sequence shown here is derived from an EMBL/GenBank/DDBJ whole genome shotgun (WGS) entry which is preliminary data.</text>
</comment>
<evidence type="ECO:0000256" key="2">
    <source>
        <dbReference type="ARBA" id="ARBA00023180"/>
    </source>
</evidence>
<reference evidence="4 5" key="1">
    <citation type="submission" date="2017-11" db="EMBL/GenBank/DDBJ databases">
        <title>Genomic Encyclopedia of Archaeal and Bacterial Type Strains, Phase II (KMG-II): From Individual Species to Whole Genera.</title>
        <authorList>
            <person name="Goeker M."/>
        </authorList>
    </citation>
    <scope>NUCLEOTIDE SEQUENCE [LARGE SCALE GENOMIC DNA]</scope>
    <source>
        <strain evidence="4 5">DSM 27763</strain>
    </source>
</reference>
<dbReference type="InterPro" id="IPR045857">
    <property type="entry name" value="O16G_dom_2"/>
</dbReference>
<dbReference type="InterPro" id="IPR006047">
    <property type="entry name" value="GH13_cat_dom"/>
</dbReference>
<dbReference type="Proteomes" id="UP000230842">
    <property type="component" value="Unassembled WGS sequence"/>
</dbReference>
<dbReference type="FunFam" id="3.90.400.10:FF:000001">
    <property type="entry name" value="Maltase A3, isoform A"/>
    <property type="match status" value="1"/>
</dbReference>
<evidence type="ECO:0000256" key="1">
    <source>
        <dbReference type="ARBA" id="ARBA00008061"/>
    </source>
</evidence>
<feature type="domain" description="Glycosyl hydrolase family 13 catalytic" evidence="3">
    <location>
        <begin position="13"/>
        <end position="397"/>
    </location>
</feature>
<name>A0A0B2BS82_9ACTN</name>
<sequence length="527" mass="58421">MNAPWWRNAVCYQIYVRSFADSDGDGIGDVRGITSRLDYLAGLHVDALWLTPFYRSPQADHGYDVSDYRDVDPLFGTLEDFDTMLAGAHERDLKVIVDLVPNHTSSDHRWFVEALAAEPGSRARDRYVFADGRGPDGAEPPNNWQSVFGGPAWTQVPDGQWYLHLFDASQPDLNWDDAEVGDEFESVLRFWLDRGVDGFRVDVAHGLFKAPGLPDVEGLGPAGETMDATFSEWDRPYWDQPGVHDVYRRWRQVLDSYDGDRMMIGEAWVGTPEAMARYVRPDEMHQVFNFQWLSTPFSAPELRRVIDDTYAAVAPVGASPTWVLSNHDVVRTVTHYGGGEIGLRRAKAALLTMFALPGSAYVYQGEELGLPQVEVAPEDRQDPTWLRGGGVGRDGCRIPVPWDGDTSPFGFSSGEPWLPMPGWFADLTVEHQSHDPFSTLAFVRYALARRRGLVDDLSDKLVMLERGDDVVAFRRDGADGGPALVCVVNCGDTDHAVADLGDPIVLSTALAEDTGALLPDAAAWFLA</sequence>
<dbReference type="Gene3D" id="3.20.20.80">
    <property type="entry name" value="Glycosidases"/>
    <property type="match status" value="1"/>
</dbReference>
<dbReference type="SMART" id="SM00642">
    <property type="entry name" value="Aamy"/>
    <property type="match status" value="1"/>
</dbReference>
<keyword evidence="2" id="KW-0325">Glycoprotein</keyword>
<accession>A0A0B2BS82</accession>
<dbReference type="GO" id="GO:0009313">
    <property type="term" value="P:oligosaccharide catabolic process"/>
    <property type="evidence" value="ECO:0007669"/>
    <property type="project" value="TreeGrafter"/>
</dbReference>
<dbReference type="Pfam" id="PF00128">
    <property type="entry name" value="Alpha-amylase"/>
    <property type="match status" value="1"/>
</dbReference>
<dbReference type="EMBL" id="PGEZ01000001">
    <property type="protein sequence ID" value="PJJ56942.1"/>
    <property type="molecule type" value="Genomic_DNA"/>
</dbReference>
<dbReference type="CDD" id="cd11332">
    <property type="entry name" value="AmyAc_OligoGlu_TS"/>
    <property type="match status" value="1"/>
</dbReference>
<dbReference type="Gene3D" id="3.90.400.10">
    <property type="entry name" value="Oligo-1,6-glucosidase, Domain 2"/>
    <property type="match status" value="1"/>
</dbReference>
<dbReference type="InterPro" id="IPR017853">
    <property type="entry name" value="GH"/>
</dbReference>
<dbReference type="PANTHER" id="PTHR10357:SF179">
    <property type="entry name" value="NEUTRAL AND BASIC AMINO ACID TRANSPORT PROTEIN RBAT"/>
    <property type="match status" value="1"/>
</dbReference>